<evidence type="ECO:0000313" key="2">
    <source>
        <dbReference type="Proteomes" id="UP000199663"/>
    </source>
</evidence>
<organism evidence="1 2">
    <name type="scientific">Rhodonellum ikkaensis</name>
    <dbReference type="NCBI Taxonomy" id="336829"/>
    <lineage>
        <taxon>Bacteria</taxon>
        <taxon>Pseudomonadati</taxon>
        <taxon>Bacteroidota</taxon>
        <taxon>Cytophagia</taxon>
        <taxon>Cytophagales</taxon>
        <taxon>Cytophagaceae</taxon>
        <taxon>Rhodonellum</taxon>
    </lineage>
</organism>
<dbReference type="EMBL" id="FNQC01000003">
    <property type="protein sequence ID" value="SDY83333.1"/>
    <property type="molecule type" value="Genomic_DNA"/>
</dbReference>
<evidence type="ECO:0000313" key="1">
    <source>
        <dbReference type="EMBL" id="SDY83333.1"/>
    </source>
</evidence>
<proteinExistence type="predicted"/>
<evidence type="ECO:0008006" key="3">
    <source>
        <dbReference type="Google" id="ProtNLM"/>
    </source>
</evidence>
<protein>
    <recommendedName>
        <fullName evidence="3">Transposase</fullName>
    </recommendedName>
</protein>
<sequence length="49" mass="5824">MSLKCKMHVSDNQKQIIVTVNFNLKYARGFQMRLKRKGSQTIWRIAHFA</sequence>
<comment type="caution">
    <text evidence="1">The sequence shown here is derived from an EMBL/GenBank/DDBJ whole genome shotgun (WGS) entry which is preliminary data.</text>
</comment>
<reference evidence="1 2" key="1">
    <citation type="submission" date="2016-10" db="EMBL/GenBank/DDBJ databases">
        <authorList>
            <person name="Varghese N."/>
            <person name="Submissions S."/>
        </authorList>
    </citation>
    <scope>NUCLEOTIDE SEQUENCE [LARGE SCALE GENOMIC DNA]</scope>
    <source>
        <strain evidence="1 2">DSM 17997</strain>
    </source>
</reference>
<gene>
    <name evidence="1" type="ORF">SAMN05444412_10376</name>
</gene>
<keyword evidence="2" id="KW-1185">Reference proteome</keyword>
<accession>A0A1H3N3L1</accession>
<name>A0A1H3N3L1_9BACT</name>
<dbReference type="Proteomes" id="UP000199663">
    <property type="component" value="Unassembled WGS sequence"/>
</dbReference>